<keyword evidence="3" id="KW-1185">Reference proteome</keyword>
<organism evidence="2 3">
    <name type="scientific">Psylliodes chrysocephalus</name>
    <dbReference type="NCBI Taxonomy" id="3402493"/>
    <lineage>
        <taxon>Eukaryota</taxon>
        <taxon>Metazoa</taxon>
        <taxon>Ecdysozoa</taxon>
        <taxon>Arthropoda</taxon>
        <taxon>Hexapoda</taxon>
        <taxon>Insecta</taxon>
        <taxon>Pterygota</taxon>
        <taxon>Neoptera</taxon>
        <taxon>Endopterygota</taxon>
        <taxon>Coleoptera</taxon>
        <taxon>Polyphaga</taxon>
        <taxon>Cucujiformia</taxon>
        <taxon>Chrysomeloidea</taxon>
        <taxon>Chrysomelidae</taxon>
        <taxon>Galerucinae</taxon>
        <taxon>Alticini</taxon>
        <taxon>Psylliodes</taxon>
    </lineage>
</organism>
<keyword evidence="1" id="KW-1133">Transmembrane helix</keyword>
<dbReference type="OrthoDB" id="6768668at2759"/>
<proteinExistence type="predicted"/>
<sequence>MSKFNTEEKSPLLFVLDSNEDLSRARYFERSRFNGISTGATAVFTHFPNYIGSCWITTAVCGLVFFMMLLLVLSTMTAVSLRVPRCVAAHDEPINKTIHLVHVHYSLPETDQVKIVKDLMGLYPDYNIRILSIIEKDRSNVIEHDGWSKEVNVTTSGVFLTTGSTSSTMTTVSEKKKVTKRRREIDFREANRFLDMLLRGSFVEKTDAILEAPSLKAVTITTPSPSTSKIKIQTVEELVKLYPQNITLEITTYNQQFFASPLYPYFKFMNEKIKIFAVRVIQIWQYGGISYDLQTASSNLKDVMHNKFGKVQNFVITERNNAEISDNSNKIGEKIVSVDERALHLESKVPCHAFFGQLLMVLRKTNSLTTVKHVMQYAIRSFCKHYAPNSDYCHMYMSI</sequence>
<dbReference type="AlphaFoldDB" id="A0A9P0GEC0"/>
<feature type="transmembrane region" description="Helical" evidence="1">
    <location>
        <begin position="50"/>
        <end position="73"/>
    </location>
</feature>
<keyword evidence="1" id="KW-0812">Transmembrane</keyword>
<accession>A0A9P0GEC0</accession>
<name>A0A9P0GEC0_9CUCU</name>
<keyword evidence="1" id="KW-0472">Membrane</keyword>
<dbReference type="Proteomes" id="UP001153636">
    <property type="component" value="Chromosome 6"/>
</dbReference>
<dbReference type="EMBL" id="OV651818">
    <property type="protein sequence ID" value="CAH1112670.1"/>
    <property type="molecule type" value="Genomic_DNA"/>
</dbReference>
<protein>
    <submittedName>
        <fullName evidence="2">Uncharacterized protein</fullName>
    </submittedName>
</protein>
<evidence type="ECO:0000313" key="3">
    <source>
        <dbReference type="Proteomes" id="UP001153636"/>
    </source>
</evidence>
<gene>
    <name evidence="2" type="ORF">PSYICH_LOCUS12366</name>
</gene>
<evidence type="ECO:0000256" key="1">
    <source>
        <dbReference type="SAM" id="Phobius"/>
    </source>
</evidence>
<evidence type="ECO:0000313" key="2">
    <source>
        <dbReference type="EMBL" id="CAH1112670.1"/>
    </source>
</evidence>
<reference evidence="2" key="1">
    <citation type="submission" date="2022-01" db="EMBL/GenBank/DDBJ databases">
        <authorList>
            <person name="King R."/>
        </authorList>
    </citation>
    <scope>NUCLEOTIDE SEQUENCE</scope>
</reference>